<dbReference type="Pfam" id="PF00294">
    <property type="entry name" value="PfkB"/>
    <property type="match status" value="1"/>
</dbReference>
<dbReference type="OrthoDB" id="9776822at2"/>
<dbReference type="eggNOG" id="COG0524">
    <property type="taxonomic scope" value="Bacteria"/>
</dbReference>
<reference evidence="5 6" key="1">
    <citation type="journal article" date="2014" name="Genome Announc.">
        <title>Draft Genome Sequence of the Agar-Degrading Bacterium Catenovulum sp. Strain DS-2, Isolated from Intestines of Haliotis diversicolor.</title>
        <authorList>
            <person name="Shan D."/>
            <person name="Li X."/>
            <person name="Gu Z."/>
            <person name="Wei G."/>
            <person name="Gao Z."/>
            <person name="Shao Z."/>
        </authorList>
    </citation>
    <scope>NUCLEOTIDE SEQUENCE [LARGE SCALE GENOMIC DNA]</scope>
    <source>
        <strain evidence="5 6">DS-2</strain>
    </source>
</reference>
<evidence type="ECO:0000313" key="5">
    <source>
        <dbReference type="EMBL" id="EWH11530.1"/>
    </source>
</evidence>
<dbReference type="CDD" id="cd01166">
    <property type="entry name" value="KdgK"/>
    <property type="match status" value="1"/>
</dbReference>
<organism evidence="5 6">
    <name type="scientific">Catenovulum agarivorans DS-2</name>
    <dbReference type="NCBI Taxonomy" id="1328313"/>
    <lineage>
        <taxon>Bacteria</taxon>
        <taxon>Pseudomonadati</taxon>
        <taxon>Pseudomonadota</taxon>
        <taxon>Gammaproteobacteria</taxon>
        <taxon>Alteromonadales</taxon>
        <taxon>Alteromonadaceae</taxon>
        <taxon>Catenovulum</taxon>
    </lineage>
</organism>
<dbReference type="STRING" id="1328313.DS2_03440"/>
<dbReference type="SUPFAM" id="SSF53613">
    <property type="entry name" value="Ribokinase-like"/>
    <property type="match status" value="1"/>
</dbReference>
<evidence type="ECO:0000256" key="2">
    <source>
        <dbReference type="ARBA" id="ARBA00022679"/>
    </source>
</evidence>
<gene>
    <name evidence="5" type="ORF">DS2_03440</name>
</gene>
<dbReference type="InterPro" id="IPR029056">
    <property type="entry name" value="Ribokinase-like"/>
</dbReference>
<evidence type="ECO:0000256" key="3">
    <source>
        <dbReference type="ARBA" id="ARBA00022777"/>
    </source>
</evidence>
<dbReference type="Gene3D" id="3.40.1190.20">
    <property type="match status" value="1"/>
</dbReference>
<dbReference type="PANTHER" id="PTHR43320">
    <property type="entry name" value="SUGAR KINASE"/>
    <property type="match status" value="1"/>
</dbReference>
<dbReference type="PATRIC" id="fig|1328313.3.peg.713"/>
<evidence type="ECO:0000256" key="1">
    <source>
        <dbReference type="ARBA" id="ARBA00010688"/>
    </source>
</evidence>
<dbReference type="GO" id="GO:0016301">
    <property type="term" value="F:kinase activity"/>
    <property type="evidence" value="ECO:0007669"/>
    <property type="project" value="UniProtKB-KW"/>
</dbReference>
<accession>W7R1L5</accession>
<dbReference type="EMBL" id="ARZY01000004">
    <property type="protein sequence ID" value="EWH11530.1"/>
    <property type="molecule type" value="Genomic_DNA"/>
</dbReference>
<protein>
    <submittedName>
        <fullName evidence="5">Ketodeoxygluconokinase</fullName>
    </submittedName>
</protein>
<dbReference type="RefSeq" id="WP_035013243.1">
    <property type="nucleotide sequence ID" value="NZ_ARZY01000004.1"/>
</dbReference>
<dbReference type="InterPro" id="IPR011611">
    <property type="entry name" value="PfkB_dom"/>
</dbReference>
<name>W7R1L5_9ALTE</name>
<keyword evidence="3 5" id="KW-0418">Kinase</keyword>
<sequence>MSQFVAFGECMIELSSREGSLHQGFGGDVFNTCVYLKRTFKYIDSGLLTAVGQDLQSEQMVATFAREQLNIQNVLRHPQLIPGLYWIHNDEVGEKIFNYWRDNSAAKRTIELVNASNIQSLGSADIFFFSGISLAILPKEDQAKFFDLLNQLKKQGVKIAFDPNYRPKLWANPQDAKDLFHQCFLLSDILLPGVEDFSLLYGIEDEQGVLEFLAVYDIKELVLKNGAKHVTVQYKNKQTVVTITPVTNVVDTTSAGDSFNGVYFGARLNGYDIETSVKMASRIAGEVVQHKGAIVDADIFSKKVKQLFLDFAPAK</sequence>
<dbReference type="Proteomes" id="UP000019276">
    <property type="component" value="Unassembled WGS sequence"/>
</dbReference>
<dbReference type="InterPro" id="IPR052700">
    <property type="entry name" value="Carb_kinase_PfkB-like"/>
</dbReference>
<proteinExistence type="inferred from homology"/>
<feature type="domain" description="Carbohydrate kinase PfkB" evidence="4">
    <location>
        <begin position="3"/>
        <end position="296"/>
    </location>
</feature>
<keyword evidence="2" id="KW-0808">Transferase</keyword>
<keyword evidence="6" id="KW-1185">Reference proteome</keyword>
<evidence type="ECO:0000313" key="6">
    <source>
        <dbReference type="Proteomes" id="UP000019276"/>
    </source>
</evidence>
<comment type="similarity">
    <text evidence="1">Belongs to the carbohydrate kinase PfkB family.</text>
</comment>
<evidence type="ECO:0000259" key="4">
    <source>
        <dbReference type="Pfam" id="PF00294"/>
    </source>
</evidence>
<comment type="caution">
    <text evidence="5">The sequence shown here is derived from an EMBL/GenBank/DDBJ whole genome shotgun (WGS) entry which is preliminary data.</text>
</comment>
<dbReference type="AlphaFoldDB" id="W7R1L5"/>